<evidence type="ECO:0000259" key="3">
    <source>
        <dbReference type="Pfam" id="PF17135"/>
    </source>
</evidence>
<evidence type="ECO:0000256" key="1">
    <source>
        <dbReference type="ARBA" id="ARBA00022980"/>
    </source>
</evidence>
<dbReference type="InterPro" id="IPR001196">
    <property type="entry name" value="Ribosomal_uL15_CS"/>
</dbReference>
<feature type="domain" description="Large ribosomal subunit protein uL15/eL18" evidence="3">
    <location>
        <begin position="20"/>
        <end position="113"/>
    </location>
</feature>
<dbReference type="EMBL" id="LR216287">
    <property type="protein sequence ID" value="VFJ14065.1"/>
    <property type="molecule type" value="Genomic_DNA"/>
</dbReference>
<organism evidence="4 5">
    <name type="scientific">Candidatus Nitrosocosmicus franklandianus</name>
    <dbReference type="NCBI Taxonomy" id="1798806"/>
    <lineage>
        <taxon>Archaea</taxon>
        <taxon>Nitrososphaerota</taxon>
        <taxon>Nitrososphaeria</taxon>
        <taxon>Nitrososphaerales</taxon>
        <taxon>Nitrososphaeraceae</taxon>
        <taxon>Candidatus Nitrosocosmicus</taxon>
    </lineage>
</organism>
<dbReference type="InterPro" id="IPR036227">
    <property type="entry name" value="Ribosomal_uL15/eL18_sf"/>
</dbReference>
<name>A0A484IBA6_9ARCH</name>
<dbReference type="GO" id="GO:0006412">
    <property type="term" value="P:translation"/>
    <property type="evidence" value="ECO:0007669"/>
    <property type="project" value="InterPro"/>
</dbReference>
<reference evidence="4 5" key="1">
    <citation type="submission" date="2019-02" db="EMBL/GenBank/DDBJ databases">
        <authorList>
            <person name="Lehtovirta-Morley E L."/>
        </authorList>
    </citation>
    <scope>NUCLEOTIDE SEQUENCE [LARGE SCALE GENOMIC DNA]</scope>
    <source>
        <strain evidence="4">NFRAN1</strain>
    </source>
</reference>
<sequence length="116" mass="12952">MLNDTLIDNTIWILRKAFKKNKAQIWKALEKEFSKSRSNRRLINIKRLDKITNNGDIIVVPGKVLGNGTLGHKLTVYAYSFSDTAVNKLSTAGAEIISLHSLINKYPDGKGVRIIG</sequence>
<dbReference type="Pfam" id="PF17135">
    <property type="entry name" value="Ribosomal_L18"/>
    <property type="match status" value="1"/>
</dbReference>
<dbReference type="SUPFAM" id="SSF52080">
    <property type="entry name" value="Ribosomal proteins L15p and L18e"/>
    <property type="match status" value="1"/>
</dbReference>
<dbReference type="Gene3D" id="3.100.10.10">
    <property type="match status" value="1"/>
</dbReference>
<dbReference type="GO" id="GO:0003735">
    <property type="term" value="F:structural constituent of ribosome"/>
    <property type="evidence" value="ECO:0007669"/>
    <property type="project" value="InterPro"/>
</dbReference>
<dbReference type="AlphaFoldDB" id="A0A484IBA6"/>
<keyword evidence="1 4" id="KW-0689">Ribosomal protein</keyword>
<dbReference type="OrthoDB" id="11309at2157"/>
<dbReference type="Proteomes" id="UP000294299">
    <property type="component" value="Chromosome NFRAN"/>
</dbReference>
<protein>
    <submittedName>
        <fullName evidence="4">50S ribosomal protein L18e</fullName>
    </submittedName>
</protein>
<dbReference type="NCBIfam" id="NF003079">
    <property type="entry name" value="PRK04005.1"/>
    <property type="match status" value="1"/>
</dbReference>
<keyword evidence="5" id="KW-1185">Reference proteome</keyword>
<dbReference type="InterPro" id="IPR021131">
    <property type="entry name" value="Ribosomal_uL15/eL18"/>
</dbReference>
<dbReference type="KEGG" id="nfn:NFRAN_1743"/>
<dbReference type="RefSeq" id="WP_134484230.1">
    <property type="nucleotide sequence ID" value="NZ_LR216287.1"/>
</dbReference>
<proteinExistence type="predicted"/>
<dbReference type="GeneID" id="39421056"/>
<evidence type="ECO:0000256" key="2">
    <source>
        <dbReference type="ARBA" id="ARBA00023274"/>
    </source>
</evidence>
<evidence type="ECO:0000313" key="5">
    <source>
        <dbReference type="Proteomes" id="UP000294299"/>
    </source>
</evidence>
<accession>A0A484IBA6</accession>
<dbReference type="GO" id="GO:1990904">
    <property type="term" value="C:ribonucleoprotein complex"/>
    <property type="evidence" value="ECO:0007669"/>
    <property type="project" value="UniProtKB-KW"/>
</dbReference>
<keyword evidence="2" id="KW-0687">Ribonucleoprotein</keyword>
<evidence type="ECO:0000313" key="4">
    <source>
        <dbReference type="EMBL" id="VFJ14065.1"/>
    </source>
</evidence>
<gene>
    <name evidence="4" type="primary">rpl18e</name>
    <name evidence="4" type="ORF">NFRAN_1743</name>
</gene>
<dbReference type="PROSITE" id="PS00475">
    <property type="entry name" value="RIBOSOMAL_L15"/>
    <property type="match status" value="1"/>
</dbReference>
<dbReference type="GO" id="GO:0005840">
    <property type="term" value="C:ribosome"/>
    <property type="evidence" value="ECO:0007669"/>
    <property type="project" value="UniProtKB-KW"/>
</dbReference>